<evidence type="ECO:0000313" key="5">
    <source>
        <dbReference type="Proteomes" id="UP001239445"/>
    </source>
</evidence>
<reference evidence="4" key="1">
    <citation type="submission" date="2023-06" db="EMBL/GenBank/DDBJ databases">
        <title>Genome-scale phylogeny and comparative genomics of the fungal order Sordariales.</title>
        <authorList>
            <consortium name="Lawrence Berkeley National Laboratory"/>
            <person name="Hensen N."/>
            <person name="Bonometti L."/>
            <person name="Westerberg I."/>
            <person name="Brannstrom I.O."/>
            <person name="Guillou S."/>
            <person name="Cros-Aarteil S."/>
            <person name="Calhoun S."/>
            <person name="Haridas S."/>
            <person name="Kuo A."/>
            <person name="Mondo S."/>
            <person name="Pangilinan J."/>
            <person name="Riley R."/>
            <person name="Labutti K."/>
            <person name="Andreopoulos B."/>
            <person name="Lipzen A."/>
            <person name="Chen C."/>
            <person name="Yanf M."/>
            <person name="Daum C."/>
            <person name="Ng V."/>
            <person name="Clum A."/>
            <person name="Steindorff A."/>
            <person name="Ohm R."/>
            <person name="Martin F."/>
            <person name="Silar P."/>
            <person name="Natvig D."/>
            <person name="Lalanne C."/>
            <person name="Gautier V."/>
            <person name="Ament-Velasquez S.L."/>
            <person name="Kruys A."/>
            <person name="Hutchinson M.I."/>
            <person name="Powell A.J."/>
            <person name="Barry K."/>
            <person name="Miller A.N."/>
            <person name="Grigoriev I.V."/>
            <person name="Debuchy R."/>
            <person name="Gladieux P."/>
            <person name="Thoren M.H."/>
            <person name="Johannesson H."/>
        </authorList>
    </citation>
    <scope>NUCLEOTIDE SEQUENCE</scope>
    <source>
        <strain evidence="4">PSN4</strain>
    </source>
</reference>
<dbReference type="Proteomes" id="UP001239445">
    <property type="component" value="Unassembled WGS sequence"/>
</dbReference>
<dbReference type="EMBL" id="MU839836">
    <property type="protein sequence ID" value="KAK1754009.1"/>
    <property type="molecule type" value="Genomic_DNA"/>
</dbReference>
<dbReference type="PANTHER" id="PTHR46190:SF1">
    <property type="entry name" value="SI:CH211-201H21.5"/>
    <property type="match status" value="1"/>
</dbReference>
<protein>
    <submittedName>
        <fullName evidence="4">Inosine-uridine preferring nucleoside hydrolase</fullName>
    </submittedName>
</protein>
<dbReference type="InterPro" id="IPR052775">
    <property type="entry name" value="IUN_hydrolase"/>
</dbReference>
<feature type="domain" description="Inosine/uridine-preferring nucleoside hydrolase" evidence="3">
    <location>
        <begin position="43"/>
        <end position="339"/>
    </location>
</feature>
<dbReference type="GO" id="GO:0016799">
    <property type="term" value="F:hydrolase activity, hydrolyzing N-glycosyl compounds"/>
    <property type="evidence" value="ECO:0007669"/>
    <property type="project" value="InterPro"/>
</dbReference>
<feature type="signal peptide" evidence="2">
    <location>
        <begin position="1"/>
        <end position="16"/>
    </location>
</feature>
<comment type="similarity">
    <text evidence="1">Belongs to the IUNH family.</text>
</comment>
<dbReference type="Gene3D" id="3.90.245.10">
    <property type="entry name" value="Ribonucleoside hydrolase-like"/>
    <property type="match status" value="1"/>
</dbReference>
<organism evidence="4 5">
    <name type="scientific">Echria macrotheca</name>
    <dbReference type="NCBI Taxonomy" id="438768"/>
    <lineage>
        <taxon>Eukaryota</taxon>
        <taxon>Fungi</taxon>
        <taxon>Dikarya</taxon>
        <taxon>Ascomycota</taxon>
        <taxon>Pezizomycotina</taxon>
        <taxon>Sordariomycetes</taxon>
        <taxon>Sordariomycetidae</taxon>
        <taxon>Sordariales</taxon>
        <taxon>Schizotheciaceae</taxon>
        <taxon>Echria</taxon>
    </lineage>
</organism>
<dbReference type="Pfam" id="PF01156">
    <property type="entry name" value="IU_nuc_hydro"/>
    <property type="match status" value="1"/>
</dbReference>
<feature type="chain" id="PRO_5042480699" evidence="2">
    <location>
        <begin position="17"/>
        <end position="389"/>
    </location>
</feature>
<keyword evidence="2" id="KW-0732">Signal</keyword>
<evidence type="ECO:0000256" key="2">
    <source>
        <dbReference type="SAM" id="SignalP"/>
    </source>
</evidence>
<dbReference type="InterPro" id="IPR001910">
    <property type="entry name" value="Inosine/uridine_hydrolase_dom"/>
</dbReference>
<evidence type="ECO:0000256" key="1">
    <source>
        <dbReference type="ARBA" id="ARBA00009176"/>
    </source>
</evidence>
<sequence>MRSLLTLGFFVSSSLSIPLGQHQQRHDSTSSPISKRWDSSPKVIMDNDWGITGFVTYLVPLYYNWTILGLLSDTANSWALQGGLHALASLELGALSDCIPVYRGADLPLLQNEHLFQTYELLHGVLPWEGVFAKYNETSEKVLGNDPTSGDPGRIVKEAFEKPGYAYPNVSFAADTTAAMFMVEQARKYPGEVVIYSGGALTNIALAVRMDPDFAKNTAGLYIMGGYIDRMIEQTTGDVLQADLVSDINLVIDPEAARIALTADFPNITIVGNVANVLTPTVDYLADVGDVVNPFSVLTKLYYPTFLPFWDETAAAIMVDPSIVTESIEFYADVDTQYHSPYYGYIRPYQAALMPPGLRKVRYITKVNETALPDIFKASIQYPKTCADF</sequence>
<gene>
    <name evidence="4" type="ORF">QBC47DRAFT_385405</name>
</gene>
<name>A0AAJ0BB02_9PEZI</name>
<dbReference type="InterPro" id="IPR036452">
    <property type="entry name" value="Ribo_hydro-like"/>
</dbReference>
<dbReference type="PANTHER" id="PTHR46190">
    <property type="entry name" value="SI:CH211-201H21.5-RELATED"/>
    <property type="match status" value="1"/>
</dbReference>
<keyword evidence="5" id="KW-1185">Reference proteome</keyword>
<comment type="caution">
    <text evidence="4">The sequence shown here is derived from an EMBL/GenBank/DDBJ whole genome shotgun (WGS) entry which is preliminary data.</text>
</comment>
<dbReference type="AlphaFoldDB" id="A0AAJ0BB02"/>
<accession>A0AAJ0BB02</accession>
<evidence type="ECO:0000313" key="4">
    <source>
        <dbReference type="EMBL" id="KAK1754009.1"/>
    </source>
</evidence>
<dbReference type="SUPFAM" id="SSF53590">
    <property type="entry name" value="Nucleoside hydrolase"/>
    <property type="match status" value="1"/>
</dbReference>
<evidence type="ECO:0000259" key="3">
    <source>
        <dbReference type="Pfam" id="PF01156"/>
    </source>
</evidence>
<keyword evidence="4" id="KW-0378">Hydrolase</keyword>
<proteinExistence type="inferred from homology"/>